<comment type="caution">
    <text evidence="1">The sequence shown here is derived from an EMBL/GenBank/DDBJ whole genome shotgun (WGS) entry which is preliminary data.</text>
</comment>
<sequence>MKNSFFTTLFFGPSRAPKNPGRKWYPNPILESTTIAIGTQPIYVRINPNSGRLAPICKKTLKRIPFKL</sequence>
<accession>A0A3B0CAE6</accession>
<name>A0A3B0CAE6_9FLAO</name>
<dbReference type="Proteomes" id="UP000276603">
    <property type="component" value="Unassembled WGS sequence"/>
</dbReference>
<keyword evidence="2" id="KW-1185">Reference proteome</keyword>
<organism evidence="1 2">
    <name type="scientific">Ulvibacterium marinum</name>
    <dbReference type="NCBI Taxonomy" id="2419782"/>
    <lineage>
        <taxon>Bacteria</taxon>
        <taxon>Pseudomonadati</taxon>
        <taxon>Bacteroidota</taxon>
        <taxon>Flavobacteriia</taxon>
        <taxon>Flavobacteriales</taxon>
        <taxon>Flavobacteriaceae</taxon>
        <taxon>Ulvibacterium</taxon>
    </lineage>
</organism>
<proteinExistence type="predicted"/>
<evidence type="ECO:0000313" key="2">
    <source>
        <dbReference type="Proteomes" id="UP000276603"/>
    </source>
</evidence>
<evidence type="ECO:0000313" key="1">
    <source>
        <dbReference type="EMBL" id="RKN79786.1"/>
    </source>
</evidence>
<gene>
    <name evidence="1" type="ORF">D7Z94_16020</name>
</gene>
<dbReference type="AlphaFoldDB" id="A0A3B0CAE6"/>
<protein>
    <submittedName>
        <fullName evidence="1">Uncharacterized protein</fullName>
    </submittedName>
</protein>
<reference evidence="1 2" key="1">
    <citation type="submission" date="2018-10" db="EMBL/GenBank/DDBJ databases">
        <title>Ulvibacterium marinum gen. nov., sp. nov., a novel marine bacterium of the family Flavobacteriaceae, isolated from a culture of the green alga Ulva prolifera.</title>
        <authorList>
            <person name="Zhang Z."/>
        </authorList>
    </citation>
    <scope>NUCLEOTIDE SEQUENCE [LARGE SCALE GENOMIC DNA]</scope>
    <source>
        <strain evidence="1 2">CCMM003</strain>
    </source>
</reference>
<dbReference type="EMBL" id="RBCJ01000003">
    <property type="protein sequence ID" value="RKN79786.1"/>
    <property type="molecule type" value="Genomic_DNA"/>
</dbReference>